<dbReference type="AlphaFoldDB" id="I0H607"/>
<comment type="similarity">
    <text evidence="2 6">Belongs to the cytochrome P450 family.</text>
</comment>
<dbReference type="PROSITE" id="PS00086">
    <property type="entry name" value="CYTOCHROME_P450"/>
    <property type="match status" value="1"/>
</dbReference>
<dbReference type="OrthoDB" id="7376058at2"/>
<reference evidence="7 8" key="1">
    <citation type="submission" date="2012-02" db="EMBL/GenBank/DDBJ databases">
        <title>Complete genome sequence of Actinoplanes missouriensis 431 (= NBRC 102363).</title>
        <authorList>
            <person name="Ohnishi Y."/>
            <person name="Ishikawa J."/>
            <person name="Sekine M."/>
            <person name="Hosoyama A."/>
            <person name="Harada T."/>
            <person name="Narita H."/>
            <person name="Hata T."/>
            <person name="Konno Y."/>
            <person name="Tutikane K."/>
            <person name="Fujita N."/>
            <person name="Horinouchi S."/>
            <person name="Hayakawa M."/>
        </authorList>
    </citation>
    <scope>NUCLEOTIDE SEQUENCE [LARGE SCALE GENOMIC DNA]</scope>
    <source>
        <strain evidence="8">ATCC 14538 / DSM 43046 / CBS 188.64 / JCM 3121 / NBRC 102363 / NCIMB 12654 / NRRL B-3342 / UNCC 431</strain>
    </source>
</reference>
<name>I0H607_ACTM4</name>
<feature type="binding site" description="axial binding residue" evidence="5">
    <location>
        <position position="391"/>
    </location>
    <ligand>
        <name>heme</name>
        <dbReference type="ChEBI" id="CHEBI:30413"/>
    </ligand>
    <ligandPart>
        <name>Fe</name>
        <dbReference type="ChEBI" id="CHEBI:18248"/>
    </ligandPart>
</feature>
<dbReference type="InterPro" id="IPR001128">
    <property type="entry name" value="Cyt_P450"/>
</dbReference>
<evidence type="ECO:0000313" key="7">
    <source>
        <dbReference type="EMBL" id="BAL88444.1"/>
    </source>
</evidence>
<dbReference type="HOGENOM" id="CLU_001570_5_1_11"/>
<proteinExistence type="inferred from homology"/>
<dbReference type="InterPro" id="IPR017972">
    <property type="entry name" value="Cyt_P450_CS"/>
</dbReference>
<evidence type="ECO:0000256" key="4">
    <source>
        <dbReference type="ARBA" id="ARBA00023004"/>
    </source>
</evidence>
<dbReference type="EMBL" id="AP012319">
    <property type="protein sequence ID" value="BAL88444.1"/>
    <property type="molecule type" value="Genomic_DNA"/>
</dbReference>
<evidence type="ECO:0000313" key="8">
    <source>
        <dbReference type="Proteomes" id="UP000007882"/>
    </source>
</evidence>
<evidence type="ECO:0000256" key="2">
    <source>
        <dbReference type="ARBA" id="ARBA00010617"/>
    </source>
</evidence>
<dbReference type="InterPro" id="IPR050121">
    <property type="entry name" value="Cytochrome_P450_monoxygenase"/>
</dbReference>
<keyword evidence="3 5" id="KW-0479">Metal-binding</keyword>
<evidence type="ECO:0000256" key="1">
    <source>
        <dbReference type="ARBA" id="ARBA00001971"/>
    </source>
</evidence>
<dbReference type="InterPro" id="IPR036396">
    <property type="entry name" value="Cyt_P450_sf"/>
</dbReference>
<dbReference type="Gene3D" id="1.10.630.10">
    <property type="entry name" value="Cytochrome P450"/>
    <property type="match status" value="1"/>
</dbReference>
<dbReference type="Proteomes" id="UP000007882">
    <property type="component" value="Chromosome"/>
</dbReference>
<keyword evidence="8" id="KW-1185">Reference proteome</keyword>
<dbReference type="STRING" id="512565.AMIS_32240"/>
<dbReference type="GO" id="GO:0020037">
    <property type="term" value="F:heme binding"/>
    <property type="evidence" value="ECO:0007669"/>
    <property type="project" value="InterPro"/>
</dbReference>
<dbReference type="GO" id="GO:0005506">
    <property type="term" value="F:iron ion binding"/>
    <property type="evidence" value="ECO:0007669"/>
    <property type="project" value="InterPro"/>
</dbReference>
<sequence length="466" mass="51598">MPRQVAFPGPPHVPVIGWPLRAVRMLADPLPFFTTMLERHGEISTTSRRAPKHVFVFGPRYQRQLFGNPDAFIADAFREFRMPPRSAMARLTAGLLKLNGPAHTRHRSLMQPAFHSRAVARHHETIVKVTNEEFDRFRTGEVRRVDHDLSRLMLRIGMKTLFDVAETDDVDRLNGLIGRLLSSASAPLTLLMPVNAPGTSYRRTLRAADEVDAAVRRIIIAKRDAPGDDIISMLIAARDENGVGLTEDELVGEAYTAFCHDSSASALTWTLLMLDQHPQVRNDLCDELAAELGGAPPEPGVFGRLPLLDRVIKEALRLFPPASMGLRYAARDTELGPYRIPRNATIFFSPYVTHRLPSVFDEPLRYAPDRWTGPSPDSFGYLPFGAGPHGCLGRSFALLEMKIVLAIVLQRFRLAVVDGSTIDAKIKISLVPDQGLSCRVEQPGGDRSRAEVLGNIRTAVDLTGAL</sequence>
<dbReference type="PANTHER" id="PTHR24305">
    <property type="entry name" value="CYTOCHROME P450"/>
    <property type="match status" value="1"/>
</dbReference>
<evidence type="ECO:0000256" key="3">
    <source>
        <dbReference type="ARBA" id="ARBA00022723"/>
    </source>
</evidence>
<dbReference type="PANTHER" id="PTHR24305:SF166">
    <property type="entry name" value="CYTOCHROME P450 12A4, MITOCHONDRIAL-RELATED"/>
    <property type="match status" value="1"/>
</dbReference>
<dbReference type="PRINTS" id="PR00385">
    <property type="entry name" value="P450"/>
</dbReference>
<gene>
    <name evidence="7" type="ordered locus">AMIS_32240</name>
</gene>
<protein>
    <submittedName>
        <fullName evidence="7">Putative cytochrome P450</fullName>
    </submittedName>
</protein>
<dbReference type="SUPFAM" id="SSF48264">
    <property type="entry name" value="Cytochrome P450"/>
    <property type="match status" value="1"/>
</dbReference>
<organism evidence="7 8">
    <name type="scientific">Actinoplanes missouriensis (strain ATCC 14538 / DSM 43046 / CBS 188.64 / JCM 3121 / NBRC 102363 / NCIMB 12654 / NRRL B-3342 / UNCC 431)</name>
    <dbReference type="NCBI Taxonomy" id="512565"/>
    <lineage>
        <taxon>Bacteria</taxon>
        <taxon>Bacillati</taxon>
        <taxon>Actinomycetota</taxon>
        <taxon>Actinomycetes</taxon>
        <taxon>Micromonosporales</taxon>
        <taxon>Micromonosporaceae</taxon>
        <taxon>Actinoplanes</taxon>
    </lineage>
</organism>
<dbReference type="PRINTS" id="PR00465">
    <property type="entry name" value="EP450IV"/>
</dbReference>
<keyword evidence="6" id="KW-0560">Oxidoreductase</keyword>
<dbReference type="PATRIC" id="fig|512565.3.peg.3218"/>
<keyword evidence="6" id="KW-0503">Monooxygenase</keyword>
<dbReference type="eggNOG" id="COG2124">
    <property type="taxonomic scope" value="Bacteria"/>
</dbReference>
<dbReference type="Pfam" id="PF00067">
    <property type="entry name" value="p450"/>
    <property type="match status" value="1"/>
</dbReference>
<dbReference type="InterPro" id="IPR002403">
    <property type="entry name" value="Cyt_P450_E_grp-IV"/>
</dbReference>
<dbReference type="GO" id="GO:0016705">
    <property type="term" value="F:oxidoreductase activity, acting on paired donors, with incorporation or reduction of molecular oxygen"/>
    <property type="evidence" value="ECO:0007669"/>
    <property type="project" value="InterPro"/>
</dbReference>
<comment type="cofactor">
    <cofactor evidence="1 5">
        <name>heme</name>
        <dbReference type="ChEBI" id="CHEBI:30413"/>
    </cofactor>
</comment>
<keyword evidence="4 5" id="KW-0408">Iron</keyword>
<keyword evidence="5 6" id="KW-0349">Heme</keyword>
<dbReference type="KEGG" id="ams:AMIS_32240"/>
<dbReference type="GO" id="GO:0004497">
    <property type="term" value="F:monooxygenase activity"/>
    <property type="evidence" value="ECO:0007669"/>
    <property type="project" value="UniProtKB-KW"/>
</dbReference>
<accession>I0H607</accession>
<evidence type="ECO:0000256" key="6">
    <source>
        <dbReference type="RuleBase" id="RU000461"/>
    </source>
</evidence>
<evidence type="ECO:0000256" key="5">
    <source>
        <dbReference type="PIRSR" id="PIRSR602403-1"/>
    </source>
</evidence>
<dbReference type="RefSeq" id="WP_014443339.1">
    <property type="nucleotide sequence ID" value="NC_017093.1"/>
</dbReference>